<keyword evidence="2" id="KW-0472">Membrane</keyword>
<sequence length="483" mass="53496">MPGVSDLPKPPQRYSYHRPSSSDPTTSSGISSPMGLPPLLPSDLYGDDSSPASSTSSTTSEVMTPDIMDSSERDQAKILLTTPKMTSDHSILSSMSQQPTPKLIIPFQGSSSTFTSASTSTSGSAGSRFPLLPPHHPLRSKMYSIPEYSASPISSPAHTPKGHPIEKNKSHSSYFAYDAKTKTHPITNPYGTGNPSYQTTLSYLLRIPRRIRPVLLVGVCVFTFGLILLNRAMSHANHMDNLIKQQRELAFSRRYVNQPQAADQYPLMASEIDDARQAEAAVQSTVVVGKGLEFENVQEEFAALLSFVTSTTANALPSLDPTKPIDPHTVLDFDPTHPNAREDLLLLQNEIDTMYPLVLIGKMRDPYHREIKRALSEYKISPSPLMIDVDQRRDHQVIIPLITRLLGIESEKDLPQLVLQGKTLGSYHDILDLRDKGELKEVLEKSGSIQIREVGGKKKRKGLKEKERIENERILKPAPIVPY</sequence>
<keyword evidence="2" id="KW-1133">Transmembrane helix</keyword>
<evidence type="ECO:0000313" key="3">
    <source>
        <dbReference type="EMBL" id="OCF55688.1"/>
    </source>
</evidence>
<dbReference type="SUPFAM" id="SSF52833">
    <property type="entry name" value="Thioredoxin-like"/>
    <property type="match status" value="1"/>
</dbReference>
<feature type="compositionally biased region" description="Low complexity" evidence="1">
    <location>
        <begin position="41"/>
        <end position="60"/>
    </location>
</feature>
<dbReference type="PROSITE" id="PS51354">
    <property type="entry name" value="GLUTAREDOXIN_2"/>
    <property type="match status" value="1"/>
</dbReference>
<accession>A0A1B9IJ31</accession>
<dbReference type="OrthoDB" id="423313at2759"/>
<dbReference type="Gene3D" id="3.40.30.10">
    <property type="entry name" value="Glutaredoxin"/>
    <property type="match status" value="1"/>
</dbReference>
<reference evidence="3 4" key="1">
    <citation type="submission" date="2013-07" db="EMBL/GenBank/DDBJ databases">
        <title>The Genome Sequence of Kwoniella mangroviensis CBS10435.</title>
        <authorList>
            <consortium name="The Broad Institute Genome Sequencing Platform"/>
            <person name="Cuomo C."/>
            <person name="Litvintseva A."/>
            <person name="Chen Y."/>
            <person name="Heitman J."/>
            <person name="Sun S."/>
            <person name="Springer D."/>
            <person name="Dromer F."/>
            <person name="Young S.K."/>
            <person name="Zeng Q."/>
            <person name="Gargeya S."/>
            <person name="Fitzgerald M."/>
            <person name="Abouelleil A."/>
            <person name="Alvarado L."/>
            <person name="Berlin A.M."/>
            <person name="Chapman S.B."/>
            <person name="Dewar J."/>
            <person name="Goldberg J."/>
            <person name="Griggs A."/>
            <person name="Gujja S."/>
            <person name="Hansen M."/>
            <person name="Howarth C."/>
            <person name="Imamovic A."/>
            <person name="Larimer J."/>
            <person name="McCowan C."/>
            <person name="Murphy C."/>
            <person name="Pearson M."/>
            <person name="Priest M."/>
            <person name="Roberts A."/>
            <person name="Saif S."/>
            <person name="Shea T."/>
            <person name="Sykes S."/>
            <person name="Wortman J."/>
            <person name="Nusbaum C."/>
            <person name="Birren B."/>
        </authorList>
    </citation>
    <scope>NUCLEOTIDE SEQUENCE [LARGE SCALE GENOMIC DNA]</scope>
    <source>
        <strain evidence="3 4">CBS 10435</strain>
    </source>
</reference>
<feature type="region of interest" description="Disordered" evidence="1">
    <location>
        <begin position="1"/>
        <end position="72"/>
    </location>
</feature>
<dbReference type="InterPro" id="IPR036249">
    <property type="entry name" value="Thioredoxin-like_sf"/>
</dbReference>
<gene>
    <name evidence="3" type="ORF">L486_06439</name>
</gene>
<evidence type="ECO:0000256" key="2">
    <source>
        <dbReference type="SAM" id="Phobius"/>
    </source>
</evidence>
<name>A0A1B9IJ31_9TREE</name>
<dbReference type="Proteomes" id="UP000092583">
    <property type="component" value="Unassembled WGS sequence"/>
</dbReference>
<keyword evidence="4" id="KW-1185">Reference proteome</keyword>
<protein>
    <submittedName>
        <fullName evidence="3">Uncharacterized protein</fullName>
    </submittedName>
</protein>
<dbReference type="AlphaFoldDB" id="A0A1B9IJ31"/>
<feature type="transmembrane region" description="Helical" evidence="2">
    <location>
        <begin position="214"/>
        <end position="233"/>
    </location>
</feature>
<organism evidence="3 4">
    <name type="scientific">Kwoniella mangroviensis CBS 10435</name>
    <dbReference type="NCBI Taxonomy" id="1331196"/>
    <lineage>
        <taxon>Eukaryota</taxon>
        <taxon>Fungi</taxon>
        <taxon>Dikarya</taxon>
        <taxon>Basidiomycota</taxon>
        <taxon>Agaricomycotina</taxon>
        <taxon>Tremellomycetes</taxon>
        <taxon>Tremellales</taxon>
        <taxon>Cryptococcaceae</taxon>
        <taxon>Kwoniella</taxon>
    </lineage>
</organism>
<keyword evidence="2" id="KW-0812">Transmembrane</keyword>
<reference evidence="4" key="2">
    <citation type="submission" date="2013-12" db="EMBL/GenBank/DDBJ databases">
        <title>Evolution of pathogenesis and genome organization in the Tremellales.</title>
        <authorList>
            <person name="Cuomo C."/>
            <person name="Litvintseva A."/>
            <person name="Heitman J."/>
            <person name="Chen Y."/>
            <person name="Sun S."/>
            <person name="Springer D."/>
            <person name="Dromer F."/>
            <person name="Young S."/>
            <person name="Zeng Q."/>
            <person name="Chapman S."/>
            <person name="Gujja S."/>
            <person name="Saif S."/>
            <person name="Birren B."/>
        </authorList>
    </citation>
    <scope>NUCLEOTIDE SEQUENCE [LARGE SCALE GENOMIC DNA]</scope>
    <source>
        <strain evidence="4">CBS 10435</strain>
    </source>
</reference>
<evidence type="ECO:0000256" key="1">
    <source>
        <dbReference type="SAM" id="MobiDB-lite"/>
    </source>
</evidence>
<proteinExistence type="predicted"/>
<feature type="compositionally biased region" description="Low complexity" evidence="1">
    <location>
        <begin position="19"/>
        <end position="34"/>
    </location>
</feature>
<evidence type="ECO:0000313" key="4">
    <source>
        <dbReference type="Proteomes" id="UP000092583"/>
    </source>
</evidence>
<dbReference type="STRING" id="1331196.A0A1B9IJ31"/>
<dbReference type="EMBL" id="KI669465">
    <property type="protein sequence ID" value="OCF55688.1"/>
    <property type="molecule type" value="Genomic_DNA"/>
</dbReference>